<evidence type="ECO:0000259" key="4">
    <source>
        <dbReference type="Pfam" id="PF23559"/>
    </source>
</evidence>
<dbReference type="GO" id="GO:0002758">
    <property type="term" value="P:innate immune response-activating signaling pathway"/>
    <property type="evidence" value="ECO:0007669"/>
    <property type="project" value="UniProtKB-ARBA"/>
</dbReference>
<dbReference type="EMBL" id="KD199459">
    <property type="protein sequence ID" value="EMS53083.1"/>
    <property type="molecule type" value="Genomic_DNA"/>
</dbReference>
<feature type="domain" description="NB-ARC" evidence="3">
    <location>
        <begin position="30"/>
        <end position="86"/>
    </location>
</feature>
<dbReference type="Pfam" id="PF23598">
    <property type="entry name" value="LRR_14"/>
    <property type="match status" value="1"/>
</dbReference>
<dbReference type="SUPFAM" id="SSF52058">
    <property type="entry name" value="L domain-like"/>
    <property type="match status" value="1"/>
</dbReference>
<dbReference type="STRING" id="4572.M7YR44"/>
<dbReference type="Gene3D" id="3.40.50.300">
    <property type="entry name" value="P-loop containing nucleotide triphosphate hydrolases"/>
    <property type="match status" value="1"/>
</dbReference>
<dbReference type="GO" id="GO:0042742">
    <property type="term" value="P:defense response to bacterium"/>
    <property type="evidence" value="ECO:0007669"/>
    <property type="project" value="UniProtKB-ARBA"/>
</dbReference>
<dbReference type="Gene3D" id="1.10.10.10">
    <property type="entry name" value="Winged helix-like DNA-binding domain superfamily/Winged helix DNA-binding domain"/>
    <property type="match status" value="1"/>
</dbReference>
<dbReference type="InterPro" id="IPR044974">
    <property type="entry name" value="Disease_R_plants"/>
</dbReference>
<keyword evidence="1" id="KW-0677">Repeat</keyword>
<dbReference type="InterPro" id="IPR055414">
    <property type="entry name" value="LRR_R13L4/SHOC2-like"/>
</dbReference>
<feature type="domain" description="Disease resistance protein winged helix" evidence="4">
    <location>
        <begin position="199"/>
        <end position="271"/>
    </location>
</feature>
<protein>
    <submittedName>
        <fullName evidence="6">Putative late blight resistance protein-like protein R1B-16</fullName>
    </submittedName>
</protein>
<proteinExistence type="predicted"/>
<dbReference type="PANTHER" id="PTHR23155">
    <property type="entry name" value="DISEASE RESISTANCE PROTEIN RP"/>
    <property type="match status" value="1"/>
</dbReference>
<gene>
    <name evidence="6" type="ORF">TRIUR3_31848</name>
</gene>
<evidence type="ECO:0000256" key="2">
    <source>
        <dbReference type="ARBA" id="ARBA00022821"/>
    </source>
</evidence>
<dbReference type="Pfam" id="PF23559">
    <property type="entry name" value="WHD_DRP"/>
    <property type="match status" value="1"/>
</dbReference>
<dbReference type="Gene3D" id="3.80.10.10">
    <property type="entry name" value="Ribonuclease Inhibitor"/>
    <property type="match status" value="1"/>
</dbReference>
<keyword evidence="2" id="KW-0611">Plant defense</keyword>
<dbReference type="InterPro" id="IPR027417">
    <property type="entry name" value="P-loop_NTPase"/>
</dbReference>
<dbReference type="OMA" id="DVAESCH"/>
<dbReference type="InterPro" id="IPR032675">
    <property type="entry name" value="LRR_dom_sf"/>
</dbReference>
<dbReference type="PANTHER" id="PTHR23155:SF1107">
    <property type="entry name" value="OS08G0373000 PROTEIN"/>
    <property type="match status" value="1"/>
</dbReference>
<dbReference type="InterPro" id="IPR042197">
    <property type="entry name" value="Apaf_helical"/>
</dbReference>
<feature type="domain" description="Disease resistance R13L4/SHOC-2-like LRR" evidence="5">
    <location>
        <begin position="320"/>
        <end position="577"/>
    </location>
</feature>
<dbReference type="AlphaFoldDB" id="M7YR44"/>
<evidence type="ECO:0000259" key="5">
    <source>
        <dbReference type="Pfam" id="PF23598"/>
    </source>
</evidence>
<dbReference type="GO" id="GO:0009626">
    <property type="term" value="P:plant-type hypersensitive response"/>
    <property type="evidence" value="ECO:0007669"/>
    <property type="project" value="UniProtKB-ARBA"/>
</dbReference>
<dbReference type="InterPro" id="IPR058922">
    <property type="entry name" value="WHD_DRP"/>
</dbReference>
<sequence>MQRAGAIPCATGLVEEGCTRGGTIYIIATLINHVSPCRYFVVLDDIWDVDTWDIIKLAFPSTSSASIIITTTRKNDVAESCHSKPFNGHIYSIRALNMVHSRQLFYTRLFNSEENCPSYLKKVSENILEKCAGLPLAIIAISGLLGNTERIEGQWKQVEDSIGRALERNPSVEGMMKILSLSYFDLPAHLKSCLLCLSIFPEDYIVHKKVLINRWIAERIIHTEAGFSKTYQFGERCFNELINRSLIQPGDTNRYGMVKSWRLHDTILDFIISKSIEENFVTLVGVPSLTVGTQSKVRRLSLQAGKQKELIVPRGLVLSHVRSLDVFGESVKIPSMDKFRHLRFLDFENCGQLENLHLENIDKLFQLRYLSLRGAKKVSKLPEQIGRLWCLEILDLGCTSVFELPASFINLKRLVHLLVTKNVTLPCGISKLQELEKLRLVSVYSQSFNFLQEFEQQQSLKVLVLDFEDYNNADRVNAENESKKTIIVASLKNLGNLLCLTVWDGPEFVRESLCPMPLSLQKLKVRGSIIPHVPNWVVSLVNLQELRLDLVGAEQEDFYILGGLPVLRCLILRIDGRKLEIPH</sequence>
<accession>M7YR44</accession>
<evidence type="ECO:0000256" key="1">
    <source>
        <dbReference type="ARBA" id="ARBA00022737"/>
    </source>
</evidence>
<dbReference type="SUPFAM" id="SSF52540">
    <property type="entry name" value="P-loop containing nucleoside triphosphate hydrolases"/>
    <property type="match status" value="1"/>
</dbReference>
<dbReference type="InterPro" id="IPR036388">
    <property type="entry name" value="WH-like_DNA-bd_sf"/>
</dbReference>
<organism evidence="6">
    <name type="scientific">Triticum urartu</name>
    <name type="common">Red wild einkorn</name>
    <name type="synonym">Crithodium urartu</name>
    <dbReference type="NCBI Taxonomy" id="4572"/>
    <lineage>
        <taxon>Eukaryota</taxon>
        <taxon>Viridiplantae</taxon>
        <taxon>Streptophyta</taxon>
        <taxon>Embryophyta</taxon>
        <taxon>Tracheophyta</taxon>
        <taxon>Spermatophyta</taxon>
        <taxon>Magnoliopsida</taxon>
        <taxon>Liliopsida</taxon>
        <taxon>Poales</taxon>
        <taxon>Poaceae</taxon>
        <taxon>BOP clade</taxon>
        <taxon>Pooideae</taxon>
        <taxon>Triticodae</taxon>
        <taxon>Triticeae</taxon>
        <taxon>Triticinae</taxon>
        <taxon>Triticum</taxon>
    </lineage>
</organism>
<dbReference type="PRINTS" id="PR00364">
    <property type="entry name" value="DISEASERSIST"/>
</dbReference>
<dbReference type="eggNOG" id="KOG4658">
    <property type="taxonomic scope" value="Eukaryota"/>
</dbReference>
<reference evidence="6" key="1">
    <citation type="journal article" date="2013" name="Nature">
        <title>Draft genome of the wheat A-genome progenitor Triticum urartu.</title>
        <authorList>
            <person name="Ling H.Q."/>
            <person name="Zhao S."/>
            <person name="Liu D."/>
            <person name="Wang J."/>
            <person name="Sun H."/>
            <person name="Zhang C."/>
            <person name="Fan H."/>
            <person name="Li D."/>
            <person name="Dong L."/>
            <person name="Tao Y."/>
            <person name="Gao C."/>
            <person name="Wu H."/>
            <person name="Li Y."/>
            <person name="Cui Y."/>
            <person name="Guo X."/>
            <person name="Zheng S."/>
            <person name="Wang B."/>
            <person name="Yu K."/>
            <person name="Liang Q."/>
            <person name="Yang W."/>
            <person name="Lou X."/>
            <person name="Chen J."/>
            <person name="Feng M."/>
            <person name="Jian J."/>
            <person name="Zhang X."/>
            <person name="Luo G."/>
            <person name="Jiang Y."/>
            <person name="Liu J."/>
            <person name="Wang Z."/>
            <person name="Sha Y."/>
            <person name="Zhang B."/>
            <person name="Wu H."/>
            <person name="Tang D."/>
            <person name="Shen Q."/>
            <person name="Xue P."/>
            <person name="Zou S."/>
            <person name="Wang X."/>
            <person name="Liu X."/>
            <person name="Wang F."/>
            <person name="Yang Y."/>
            <person name="An X."/>
            <person name="Dong Z."/>
            <person name="Zhang K."/>
            <person name="Zhang X."/>
            <person name="Luo M.C."/>
            <person name="Dvorak J."/>
            <person name="Tong Y."/>
            <person name="Wang J."/>
            <person name="Yang H."/>
            <person name="Li Z."/>
            <person name="Wang D."/>
            <person name="Zhang A."/>
            <person name="Wang J."/>
        </authorList>
    </citation>
    <scope>NUCLEOTIDE SEQUENCE</scope>
</reference>
<dbReference type="Pfam" id="PF00931">
    <property type="entry name" value="NB-ARC"/>
    <property type="match status" value="1"/>
</dbReference>
<dbReference type="FunFam" id="1.10.10.10:FF:000322">
    <property type="entry name" value="Probable disease resistance protein At1g63360"/>
    <property type="match status" value="1"/>
</dbReference>
<dbReference type="InterPro" id="IPR002182">
    <property type="entry name" value="NB-ARC"/>
</dbReference>
<name>M7YR44_TRIUA</name>
<evidence type="ECO:0000259" key="3">
    <source>
        <dbReference type="Pfam" id="PF00931"/>
    </source>
</evidence>
<dbReference type="GO" id="GO:0043531">
    <property type="term" value="F:ADP binding"/>
    <property type="evidence" value="ECO:0007669"/>
    <property type="project" value="InterPro"/>
</dbReference>
<evidence type="ECO:0000313" key="6">
    <source>
        <dbReference type="EMBL" id="EMS53083.1"/>
    </source>
</evidence>
<dbReference type="Gene3D" id="1.10.8.430">
    <property type="entry name" value="Helical domain of apoptotic protease-activating factors"/>
    <property type="match status" value="1"/>
</dbReference>